<evidence type="ECO:0000313" key="2">
    <source>
        <dbReference type="EMBL" id="KIY91971.1"/>
    </source>
</evidence>
<dbReference type="AlphaFoldDB" id="A0A0D2LPR4"/>
<dbReference type="GeneID" id="25733708"/>
<feature type="region of interest" description="Disordered" evidence="1">
    <location>
        <begin position="51"/>
        <end position="98"/>
    </location>
</feature>
<keyword evidence="3" id="KW-1185">Reference proteome</keyword>
<feature type="non-terminal residue" evidence="2">
    <location>
        <position position="1"/>
    </location>
</feature>
<dbReference type="EMBL" id="KK106081">
    <property type="protein sequence ID" value="KIY91971.1"/>
    <property type="molecule type" value="Genomic_DNA"/>
</dbReference>
<protein>
    <submittedName>
        <fullName evidence="2">Uncharacterized protein</fullName>
    </submittedName>
</protein>
<evidence type="ECO:0000256" key="1">
    <source>
        <dbReference type="SAM" id="MobiDB-lite"/>
    </source>
</evidence>
<gene>
    <name evidence="2" type="ORF">MNEG_15992</name>
</gene>
<dbReference type="OrthoDB" id="1693948at2759"/>
<organism evidence="2 3">
    <name type="scientific">Monoraphidium neglectum</name>
    <dbReference type="NCBI Taxonomy" id="145388"/>
    <lineage>
        <taxon>Eukaryota</taxon>
        <taxon>Viridiplantae</taxon>
        <taxon>Chlorophyta</taxon>
        <taxon>core chlorophytes</taxon>
        <taxon>Chlorophyceae</taxon>
        <taxon>CS clade</taxon>
        <taxon>Sphaeropleales</taxon>
        <taxon>Selenastraceae</taxon>
        <taxon>Monoraphidium</taxon>
    </lineage>
</organism>
<feature type="compositionally biased region" description="Low complexity" evidence="1">
    <location>
        <begin position="89"/>
        <end position="98"/>
    </location>
</feature>
<reference evidence="2 3" key="1">
    <citation type="journal article" date="2013" name="BMC Genomics">
        <title>Reconstruction of the lipid metabolism for the microalga Monoraphidium neglectum from its genome sequence reveals characteristics suitable for biofuel production.</title>
        <authorList>
            <person name="Bogen C."/>
            <person name="Al-Dilaimi A."/>
            <person name="Albersmeier A."/>
            <person name="Wichmann J."/>
            <person name="Grundmann M."/>
            <person name="Rupp O."/>
            <person name="Lauersen K.J."/>
            <person name="Blifernez-Klassen O."/>
            <person name="Kalinowski J."/>
            <person name="Goesmann A."/>
            <person name="Mussgnug J.H."/>
            <person name="Kruse O."/>
        </authorList>
    </citation>
    <scope>NUCLEOTIDE SEQUENCE [LARGE SCALE GENOMIC DNA]</scope>
    <source>
        <strain evidence="2 3">SAG 48.87</strain>
    </source>
</reference>
<evidence type="ECO:0000313" key="3">
    <source>
        <dbReference type="Proteomes" id="UP000054498"/>
    </source>
</evidence>
<dbReference type="KEGG" id="mng:MNEG_15992"/>
<proteinExistence type="predicted"/>
<feature type="compositionally biased region" description="Gly residues" evidence="1">
    <location>
        <begin position="78"/>
        <end position="88"/>
    </location>
</feature>
<sequence length="98" mass="9339">VLWAALALLSSDYVHVFRGAVELASECLARLALQDATVQGVLLASAPIVDPDAENTPNGSGGGRGGEAAALAGLAGDAPGGGGGGAGSWGSAPGSRRG</sequence>
<dbReference type="RefSeq" id="XP_013890991.1">
    <property type="nucleotide sequence ID" value="XM_014035537.1"/>
</dbReference>
<feature type="non-terminal residue" evidence="2">
    <location>
        <position position="98"/>
    </location>
</feature>
<accession>A0A0D2LPR4</accession>
<feature type="compositionally biased region" description="Low complexity" evidence="1">
    <location>
        <begin position="67"/>
        <end position="77"/>
    </location>
</feature>
<dbReference type="Proteomes" id="UP000054498">
    <property type="component" value="Unassembled WGS sequence"/>
</dbReference>
<name>A0A0D2LPR4_9CHLO</name>